<evidence type="ECO:0000313" key="2">
    <source>
        <dbReference type="Proteomes" id="UP000287651"/>
    </source>
</evidence>
<evidence type="ECO:0000313" key="1">
    <source>
        <dbReference type="EMBL" id="RRT31359.1"/>
    </source>
</evidence>
<dbReference type="EMBL" id="AMZH03040804">
    <property type="protein sequence ID" value="RRT31359.1"/>
    <property type="molecule type" value="Genomic_DNA"/>
</dbReference>
<dbReference type="Proteomes" id="UP000287651">
    <property type="component" value="Unassembled WGS sequence"/>
</dbReference>
<gene>
    <name evidence="1" type="ORF">B296_00055613</name>
</gene>
<organism evidence="1 2">
    <name type="scientific">Ensete ventricosum</name>
    <name type="common">Abyssinian banana</name>
    <name type="synonym">Musa ensete</name>
    <dbReference type="NCBI Taxonomy" id="4639"/>
    <lineage>
        <taxon>Eukaryota</taxon>
        <taxon>Viridiplantae</taxon>
        <taxon>Streptophyta</taxon>
        <taxon>Embryophyta</taxon>
        <taxon>Tracheophyta</taxon>
        <taxon>Spermatophyta</taxon>
        <taxon>Magnoliopsida</taxon>
        <taxon>Liliopsida</taxon>
        <taxon>Zingiberales</taxon>
        <taxon>Musaceae</taxon>
        <taxon>Ensete</taxon>
    </lineage>
</organism>
<feature type="non-terminal residue" evidence="1">
    <location>
        <position position="1"/>
    </location>
</feature>
<comment type="caution">
    <text evidence="1">The sequence shown here is derived from an EMBL/GenBank/DDBJ whole genome shotgun (WGS) entry which is preliminary data.</text>
</comment>
<proteinExistence type="predicted"/>
<name>A0A426WVW4_ENSVE</name>
<dbReference type="AlphaFoldDB" id="A0A426WVW4"/>
<sequence length="52" mass="5971">QLRTDYDNEKQRRHGWEQQAATVDLGWVEEEETVTTRMAGVRAAAAGLQRLQ</sequence>
<accession>A0A426WVW4</accession>
<protein>
    <submittedName>
        <fullName evidence="1">Uncharacterized protein</fullName>
    </submittedName>
</protein>
<reference evidence="1 2" key="1">
    <citation type="journal article" date="2014" name="Agronomy (Basel)">
        <title>A Draft Genome Sequence for Ensete ventricosum, the Drought-Tolerant Tree Against Hunger.</title>
        <authorList>
            <person name="Harrison J."/>
            <person name="Moore K.A."/>
            <person name="Paszkiewicz K."/>
            <person name="Jones T."/>
            <person name="Grant M."/>
            <person name="Ambacheew D."/>
            <person name="Muzemil S."/>
            <person name="Studholme D.J."/>
        </authorList>
    </citation>
    <scope>NUCLEOTIDE SEQUENCE [LARGE SCALE GENOMIC DNA]</scope>
</reference>